<dbReference type="Pfam" id="PF00830">
    <property type="entry name" value="Ribosomal_L28"/>
    <property type="match status" value="1"/>
</dbReference>
<comment type="similarity">
    <text evidence="1 5">Belongs to the bacterial ribosomal protein bL28 family.</text>
</comment>
<name>A0A2W5FJ00_9BACT</name>
<dbReference type="GO" id="GO:1990904">
    <property type="term" value="C:ribonucleoprotein complex"/>
    <property type="evidence" value="ECO:0007669"/>
    <property type="project" value="UniProtKB-KW"/>
</dbReference>
<gene>
    <name evidence="5" type="primary">rpmB</name>
    <name evidence="6" type="ORF">DI586_07480</name>
</gene>
<evidence type="ECO:0000256" key="3">
    <source>
        <dbReference type="ARBA" id="ARBA00023274"/>
    </source>
</evidence>
<dbReference type="Proteomes" id="UP000249739">
    <property type="component" value="Unassembled WGS sequence"/>
</dbReference>
<comment type="caution">
    <text evidence="6">The sequence shown here is derived from an EMBL/GenBank/DDBJ whole genome shotgun (WGS) entry which is preliminary data.</text>
</comment>
<dbReference type="AlphaFoldDB" id="A0A2W5FJ00"/>
<dbReference type="NCBIfam" id="TIGR00009">
    <property type="entry name" value="L28"/>
    <property type="match status" value="1"/>
</dbReference>
<proteinExistence type="inferred from homology"/>
<reference evidence="6 7" key="1">
    <citation type="submission" date="2017-08" db="EMBL/GenBank/DDBJ databases">
        <title>Infants hospitalized years apart are colonized by the same room-sourced microbial strains.</title>
        <authorList>
            <person name="Brooks B."/>
            <person name="Olm M.R."/>
            <person name="Firek B.A."/>
            <person name="Baker R."/>
            <person name="Thomas B.C."/>
            <person name="Morowitz M.J."/>
            <person name="Banfield J.F."/>
        </authorList>
    </citation>
    <scope>NUCLEOTIDE SEQUENCE [LARGE SCALE GENOMIC DNA]</scope>
    <source>
        <strain evidence="6">S2_006_000_R2_64</strain>
    </source>
</reference>
<organism evidence="6 7">
    <name type="scientific">Micavibrio aeruginosavorus</name>
    <dbReference type="NCBI Taxonomy" id="349221"/>
    <lineage>
        <taxon>Bacteria</taxon>
        <taxon>Pseudomonadati</taxon>
        <taxon>Bdellovibrionota</taxon>
        <taxon>Bdellovibrionia</taxon>
        <taxon>Bdellovibrionales</taxon>
        <taxon>Pseudobdellovibrionaceae</taxon>
        <taxon>Micavibrio</taxon>
    </lineage>
</organism>
<dbReference type="EMBL" id="QFOT01000079">
    <property type="protein sequence ID" value="PZP55258.1"/>
    <property type="molecule type" value="Genomic_DNA"/>
</dbReference>
<accession>A0A2W5FJ00</accession>
<sequence length="98" mass="10697">MSRKCQVTGKKVMFGNNVSHANNKTRRTFFPNVQDTRLFSDALGALVPLRISAAGMRTVEHKGGLDAFLTSTPKTKLDTDLHALKTRVEKAIAKKAAA</sequence>
<dbReference type="GO" id="GO:0005840">
    <property type="term" value="C:ribosome"/>
    <property type="evidence" value="ECO:0007669"/>
    <property type="project" value="UniProtKB-KW"/>
</dbReference>
<dbReference type="GO" id="GO:0006412">
    <property type="term" value="P:translation"/>
    <property type="evidence" value="ECO:0007669"/>
    <property type="project" value="UniProtKB-UniRule"/>
</dbReference>
<dbReference type="InterPro" id="IPR026569">
    <property type="entry name" value="Ribosomal_bL28"/>
</dbReference>
<evidence type="ECO:0000313" key="7">
    <source>
        <dbReference type="Proteomes" id="UP000249739"/>
    </source>
</evidence>
<evidence type="ECO:0000256" key="5">
    <source>
        <dbReference type="HAMAP-Rule" id="MF_00373"/>
    </source>
</evidence>
<dbReference type="InterPro" id="IPR037147">
    <property type="entry name" value="Ribosomal_bL28_sf"/>
</dbReference>
<dbReference type="HAMAP" id="MF_00373">
    <property type="entry name" value="Ribosomal_bL28"/>
    <property type="match status" value="1"/>
</dbReference>
<keyword evidence="2 5" id="KW-0689">Ribosomal protein</keyword>
<dbReference type="InterPro" id="IPR034704">
    <property type="entry name" value="Ribosomal_bL28/bL31-like_sf"/>
</dbReference>
<dbReference type="GO" id="GO:0003735">
    <property type="term" value="F:structural constituent of ribosome"/>
    <property type="evidence" value="ECO:0007669"/>
    <property type="project" value="InterPro"/>
</dbReference>
<dbReference type="InterPro" id="IPR001383">
    <property type="entry name" value="Ribosomal_bL28_bact-type"/>
</dbReference>
<protein>
    <recommendedName>
        <fullName evidence="4 5">Large ribosomal subunit protein bL28</fullName>
    </recommendedName>
</protein>
<dbReference type="SUPFAM" id="SSF143800">
    <property type="entry name" value="L28p-like"/>
    <property type="match status" value="1"/>
</dbReference>
<dbReference type="Gene3D" id="2.30.170.40">
    <property type="entry name" value="Ribosomal protein L28/L24"/>
    <property type="match status" value="1"/>
</dbReference>
<dbReference type="PANTHER" id="PTHR13528">
    <property type="entry name" value="39S RIBOSOMAL PROTEIN L28, MITOCHONDRIAL"/>
    <property type="match status" value="1"/>
</dbReference>
<evidence type="ECO:0000313" key="6">
    <source>
        <dbReference type="EMBL" id="PZP55258.1"/>
    </source>
</evidence>
<dbReference type="PANTHER" id="PTHR13528:SF2">
    <property type="entry name" value="LARGE RIBOSOMAL SUBUNIT PROTEIN BL28M"/>
    <property type="match status" value="1"/>
</dbReference>
<evidence type="ECO:0000256" key="1">
    <source>
        <dbReference type="ARBA" id="ARBA00008760"/>
    </source>
</evidence>
<keyword evidence="3 5" id="KW-0687">Ribonucleoprotein</keyword>
<evidence type="ECO:0000256" key="4">
    <source>
        <dbReference type="ARBA" id="ARBA00035174"/>
    </source>
</evidence>
<evidence type="ECO:0000256" key="2">
    <source>
        <dbReference type="ARBA" id="ARBA00022980"/>
    </source>
</evidence>